<dbReference type="PANTHER" id="PTHR30157">
    <property type="entry name" value="FERRIC REDUCTASE, NADPH-DEPENDENT"/>
    <property type="match status" value="1"/>
</dbReference>
<accession>A0A0H5Y385</accession>
<dbReference type="Gene3D" id="2.40.30.10">
    <property type="entry name" value="Translation factors"/>
    <property type="match status" value="1"/>
</dbReference>
<evidence type="ECO:0000256" key="15">
    <source>
        <dbReference type="ARBA" id="ARBA00082492"/>
    </source>
</evidence>
<feature type="domain" description="FAD-binding FR-type" evidence="17">
    <location>
        <begin position="8"/>
        <end position="131"/>
    </location>
</feature>
<organism evidence="20 22">
    <name type="scientific">Vibrio cholerae</name>
    <dbReference type="NCBI Taxonomy" id="666"/>
    <lineage>
        <taxon>Bacteria</taxon>
        <taxon>Pseudomonadati</taxon>
        <taxon>Pseudomonadota</taxon>
        <taxon>Gammaproteobacteria</taxon>
        <taxon>Vibrionales</taxon>
        <taxon>Vibrionaceae</taxon>
        <taxon>Vibrio</taxon>
    </lineage>
</organism>
<dbReference type="Pfam" id="PF08021">
    <property type="entry name" value="FAD_binding_9"/>
    <property type="match status" value="1"/>
</dbReference>
<reference evidence="18 21" key="1">
    <citation type="submission" date="2015-07" db="EMBL/GenBank/DDBJ databases">
        <authorList>
            <consortium name="Pathogen Informatics"/>
        </authorList>
    </citation>
    <scope>NUCLEOTIDE SEQUENCE [LARGE SCALE GENOMIC DNA]</scope>
    <source>
        <strain evidence="18 21">A316</strain>
    </source>
</reference>
<evidence type="ECO:0000256" key="7">
    <source>
        <dbReference type="ARBA" id="ARBA00023027"/>
    </source>
</evidence>
<evidence type="ECO:0000256" key="1">
    <source>
        <dbReference type="ARBA" id="ARBA00001974"/>
    </source>
</evidence>
<dbReference type="GO" id="GO:0005737">
    <property type="term" value="C:cytoplasm"/>
    <property type="evidence" value="ECO:0007669"/>
    <property type="project" value="UniProtKB-SubCell"/>
</dbReference>
<dbReference type="EMBL" id="CWQY01000026">
    <property type="protein sequence ID" value="CSD08580.1"/>
    <property type="molecule type" value="Genomic_DNA"/>
</dbReference>
<proteinExistence type="inferred from homology"/>
<evidence type="ECO:0000313" key="18">
    <source>
        <dbReference type="EMBL" id="CSD08580.1"/>
    </source>
</evidence>
<keyword evidence="5" id="KW-0274">FAD</keyword>
<evidence type="ECO:0000256" key="16">
    <source>
        <dbReference type="ARBA" id="ARBA00083777"/>
    </source>
</evidence>
<evidence type="ECO:0000256" key="12">
    <source>
        <dbReference type="ARBA" id="ARBA00071201"/>
    </source>
</evidence>
<keyword evidence="7" id="KW-0520">NAD</keyword>
<dbReference type="InterPro" id="IPR017927">
    <property type="entry name" value="FAD-bd_FR_type"/>
</dbReference>
<dbReference type="InterPro" id="IPR013113">
    <property type="entry name" value="SIP_FAD-bd"/>
</dbReference>
<dbReference type="InterPro" id="IPR017938">
    <property type="entry name" value="Riboflavin_synthase-like_b-brl"/>
</dbReference>
<keyword evidence="3" id="KW-0963">Cytoplasm</keyword>
<dbReference type="PANTHER" id="PTHR30157:SF0">
    <property type="entry name" value="NADPH-DEPENDENT FERRIC-CHELATE REDUCTASE"/>
    <property type="match status" value="1"/>
</dbReference>
<dbReference type="EMBL" id="JAHBND010001006">
    <property type="protein sequence ID" value="MBS7675727.1"/>
    <property type="molecule type" value="Genomic_DNA"/>
</dbReference>
<dbReference type="CDD" id="cd06193">
    <property type="entry name" value="siderophore_interacting"/>
    <property type="match status" value="1"/>
</dbReference>
<dbReference type="GO" id="GO:0140618">
    <property type="term" value="F:ferric-chelate reductase (NADH) activity"/>
    <property type="evidence" value="ECO:0007669"/>
    <property type="project" value="UniProtKB-EC"/>
</dbReference>
<keyword evidence="4" id="KW-0285">Flavoprotein</keyword>
<evidence type="ECO:0000256" key="4">
    <source>
        <dbReference type="ARBA" id="ARBA00022630"/>
    </source>
</evidence>
<evidence type="ECO:0000313" key="19">
    <source>
        <dbReference type="EMBL" id="MBS7675727.1"/>
    </source>
</evidence>
<dbReference type="AlphaFoldDB" id="A0A0H5Y385"/>
<evidence type="ECO:0000256" key="11">
    <source>
        <dbReference type="ARBA" id="ARBA00066905"/>
    </source>
</evidence>
<keyword evidence="6" id="KW-0560">Oxidoreductase</keyword>
<protein>
    <recommendedName>
        <fullName evidence="12">Ferric vibriobactin reductase ViuB</fullName>
        <ecNumber evidence="11">1.16.1.7</ecNumber>
    </recommendedName>
    <alternativeName>
        <fullName evidence="15">Ferric chelate reductase</fullName>
    </alternativeName>
    <alternativeName>
        <fullName evidence="13">Ferric reductase</fullName>
    </alternativeName>
    <alternativeName>
        <fullName evidence="14">Ferric-vibriobactin utilization protein</fullName>
    </alternativeName>
    <alternativeName>
        <fullName evidence="16">Vibriobactin utilization protein B</fullName>
    </alternativeName>
</protein>
<dbReference type="RefSeq" id="WP_000064348.1">
    <property type="nucleotide sequence ID" value="NZ_AP018677.1"/>
</dbReference>
<comment type="similarity">
    <text evidence="8">Belongs to the SIP oxidoreductase family.</text>
</comment>
<evidence type="ECO:0000313" key="20">
    <source>
        <dbReference type="EMBL" id="MVD22683.1"/>
    </source>
</evidence>
<evidence type="ECO:0000256" key="13">
    <source>
        <dbReference type="ARBA" id="ARBA00075559"/>
    </source>
</evidence>
<dbReference type="SMR" id="A0A0H5Y385"/>
<evidence type="ECO:0000256" key="5">
    <source>
        <dbReference type="ARBA" id="ARBA00022827"/>
    </source>
</evidence>
<comment type="subcellular location">
    <subcellularLocation>
        <location evidence="2">Cytoplasm</location>
    </subcellularLocation>
</comment>
<reference evidence="19" key="3">
    <citation type="submission" date="2021-05" db="EMBL/GenBank/DDBJ databases">
        <authorList>
            <person name="Stine C."/>
        </authorList>
    </citation>
    <scope>NUCLEOTIDE SEQUENCE</scope>
    <source>
        <strain evidence="19">TDS0091212</strain>
    </source>
</reference>
<evidence type="ECO:0000256" key="14">
    <source>
        <dbReference type="ARBA" id="ARBA00079667"/>
    </source>
</evidence>
<comment type="function">
    <text evidence="10">Ferric-siderophore reductase involved in iron removal from the siderophores after their transport into the cell. Involved in intracellular removal of iron from iron-vibriobactin complex. Vibriobactin is an iron-chelating compound involved in the transport of iron from the bacterial environment into the cell cytoplasm. Ferric-vibriobactin reductase catalyzing the reduction of Fe(3+)-vibriobactin, a catecholate siderophore synthesized by V.cholerae.</text>
</comment>
<evidence type="ECO:0000256" key="6">
    <source>
        <dbReference type="ARBA" id="ARBA00023002"/>
    </source>
</evidence>
<dbReference type="InterPro" id="IPR007037">
    <property type="entry name" value="SIP_rossman_dom"/>
</dbReference>
<dbReference type="Proteomes" id="UP000471242">
    <property type="component" value="Unassembled WGS sequence"/>
</dbReference>
<dbReference type="InterPro" id="IPR039261">
    <property type="entry name" value="FNR_nucleotide-bd"/>
</dbReference>
<comment type="catalytic activity">
    <reaction evidence="9">
        <text>2 a Fe(II)-siderophore + NAD(+) + H(+) = 2 a Fe(III)-siderophore + NADH</text>
        <dbReference type="Rhea" id="RHEA:15061"/>
        <dbReference type="Rhea" id="RHEA-COMP:11342"/>
        <dbReference type="Rhea" id="RHEA-COMP:11344"/>
        <dbReference type="ChEBI" id="CHEBI:15378"/>
        <dbReference type="ChEBI" id="CHEBI:29033"/>
        <dbReference type="ChEBI" id="CHEBI:29034"/>
        <dbReference type="ChEBI" id="CHEBI:57540"/>
        <dbReference type="ChEBI" id="CHEBI:57945"/>
        <dbReference type="EC" id="1.16.1.7"/>
    </reaction>
    <physiologicalReaction direction="right-to-left" evidence="9">
        <dbReference type="Rhea" id="RHEA:15063"/>
    </physiologicalReaction>
</comment>
<dbReference type="OMA" id="TAFWSAG"/>
<evidence type="ECO:0000256" key="10">
    <source>
        <dbReference type="ARBA" id="ARBA00058127"/>
    </source>
</evidence>
<comment type="cofactor">
    <cofactor evidence="1">
        <name>FAD</name>
        <dbReference type="ChEBI" id="CHEBI:57692"/>
    </cofactor>
</comment>
<dbReference type="Gene3D" id="3.40.50.80">
    <property type="entry name" value="Nucleotide-binding domain of ferredoxin-NADP reductase (FNR) module"/>
    <property type="match status" value="1"/>
</dbReference>
<evidence type="ECO:0000259" key="17">
    <source>
        <dbReference type="PROSITE" id="PS51384"/>
    </source>
</evidence>
<reference evidence="19" key="4">
    <citation type="submission" date="2023-08" db="EMBL/GenBank/DDBJ databases">
        <title>Vibrio cholerae Outbreaks in Tanzania Exemplify Founder Flush: Simultaneous Increases in Population Size and Genetic Diversity.</title>
        <authorList>
            <person name="Debes A.K."/>
            <person name="Mohammed A."/>
            <person name="Maseke I."/>
            <person name="Almeida M."/>
            <person name="Li S."/>
            <person name="Matimba H."/>
            <person name="Joachim A."/>
            <person name="Mizinduko M."/>
            <person name="Nyanga S."/>
            <person name="Kelly M."/>
            <person name="Kachwamba Y."/>
            <person name="Schaffer A.M."/>
            <person name="Nyanga A.S."/>
            <person name="Mghamba J."/>
            <person name="Mosha F.S."/>
            <person name="Sack D.A."/>
            <person name="Stine O.C."/>
        </authorList>
    </citation>
    <scope>NUCLEOTIDE SEQUENCE</scope>
    <source>
        <strain evidence="19">TDS0091212</strain>
    </source>
</reference>
<evidence type="ECO:0000313" key="22">
    <source>
        <dbReference type="Proteomes" id="UP000471242"/>
    </source>
</evidence>
<evidence type="ECO:0000256" key="9">
    <source>
        <dbReference type="ARBA" id="ARBA00052065"/>
    </source>
</evidence>
<dbReference type="EMBL" id="QZRB01000004">
    <property type="protein sequence ID" value="MVD22683.1"/>
    <property type="molecule type" value="Genomic_DNA"/>
</dbReference>
<gene>
    <name evidence="18" type="primary">viuB</name>
    <name evidence="20" type="ORF">D6U24_04865</name>
    <name evidence="18" type="ORF">ERS013200_03122</name>
    <name evidence="19" type="ORF">KIN13_20195</name>
</gene>
<evidence type="ECO:0000256" key="2">
    <source>
        <dbReference type="ARBA" id="ARBA00004496"/>
    </source>
</evidence>
<dbReference type="FunFam" id="3.40.50.80:FF:000038">
    <property type="entry name" value="Vibriobactin utilization protein ViuB"/>
    <property type="match status" value="1"/>
</dbReference>
<reference evidence="20 22" key="2">
    <citation type="submission" date="2018-09" db="EMBL/GenBank/DDBJ databases">
        <title>Genomic epidemiology reveals two lineages of Vibrio cholerae that can cause global cholera epidemics despite absence of cholera toxin gene.</title>
        <authorList>
            <person name="Wang H."/>
            <person name="Zen W."/>
            <person name="Yu H."/>
            <person name="Zhang W."/>
            <person name="Pan J."/>
            <person name="Yang C."/>
            <person name="Cui Y."/>
        </authorList>
    </citation>
    <scope>NUCLEOTIDE SEQUENCE [LARGE SCALE GENOMIC DNA]</scope>
    <source>
        <strain evidence="20 22">00-1_S85</strain>
    </source>
</reference>
<dbReference type="Pfam" id="PF04954">
    <property type="entry name" value="SIP"/>
    <property type="match status" value="1"/>
</dbReference>
<dbReference type="FunFam" id="2.40.30.10:FF:000181">
    <property type="entry name" value="Vibriobactin utilization protein ViuB"/>
    <property type="match status" value="1"/>
</dbReference>
<dbReference type="Proteomes" id="UP000041770">
    <property type="component" value="Unassembled WGS sequence"/>
</dbReference>
<dbReference type="Proteomes" id="UP001196338">
    <property type="component" value="Unassembled WGS sequence"/>
</dbReference>
<dbReference type="InterPro" id="IPR039374">
    <property type="entry name" value="SIP_fam"/>
</dbReference>
<evidence type="ECO:0000313" key="21">
    <source>
        <dbReference type="Proteomes" id="UP000041770"/>
    </source>
</evidence>
<dbReference type="SUPFAM" id="SSF63380">
    <property type="entry name" value="Riboflavin synthase domain-like"/>
    <property type="match status" value="1"/>
</dbReference>
<dbReference type="PROSITE" id="PS51384">
    <property type="entry name" value="FAD_FR"/>
    <property type="match status" value="1"/>
</dbReference>
<evidence type="ECO:0000256" key="3">
    <source>
        <dbReference type="ARBA" id="ARBA00022490"/>
    </source>
</evidence>
<name>A0A0H5Y385_VIBCL</name>
<dbReference type="EC" id="1.16.1.7" evidence="11"/>
<evidence type="ECO:0000256" key="8">
    <source>
        <dbReference type="ARBA" id="ARBA00035644"/>
    </source>
</evidence>
<dbReference type="KEGG" id="vcq:EN18_14160"/>
<sequence length="271" mass="30515">MSNEVERVYPRLLDFVRKKYVSKNLLRVTLTGEDLIGFPEDQNGSHIKVFFPNQASGILQLPIREGDKVIWPEHKPVPRAYTVRQYRAQSNELDIDFVVHGEGTPGGGWALKAQTGSQLGLIGPGGPDPLIEPADWHIMAGDLSAVPAISAILEKMPSQAKGYVFLEVDDIEDKHDISHPEQMVIKWLVRDPNQAQPVLAMAIEQLPVPQGAESLSAFVAGENESVIACRKILRNEYRIARDKIYAIPYWKRGKNEEAYHEERHVVMDEEF</sequence>